<evidence type="ECO:0000313" key="3">
    <source>
        <dbReference type="EMBL" id="GFA63730.1"/>
    </source>
</evidence>
<feature type="transmembrane region" description="Helical" evidence="2">
    <location>
        <begin position="6"/>
        <end position="30"/>
    </location>
</feature>
<dbReference type="EMBL" id="BKCJ010459650">
    <property type="protein sequence ID" value="GFA63730.1"/>
    <property type="molecule type" value="Genomic_DNA"/>
</dbReference>
<evidence type="ECO:0000256" key="1">
    <source>
        <dbReference type="SAM" id="Coils"/>
    </source>
</evidence>
<feature type="non-terminal residue" evidence="3">
    <location>
        <position position="1"/>
    </location>
</feature>
<feature type="coiled-coil region" evidence="1">
    <location>
        <begin position="90"/>
        <end position="131"/>
    </location>
</feature>
<organism evidence="3">
    <name type="scientific">Tanacetum cinerariifolium</name>
    <name type="common">Dalmatian daisy</name>
    <name type="synonym">Chrysanthemum cinerariifolium</name>
    <dbReference type="NCBI Taxonomy" id="118510"/>
    <lineage>
        <taxon>Eukaryota</taxon>
        <taxon>Viridiplantae</taxon>
        <taxon>Streptophyta</taxon>
        <taxon>Embryophyta</taxon>
        <taxon>Tracheophyta</taxon>
        <taxon>Spermatophyta</taxon>
        <taxon>Magnoliopsida</taxon>
        <taxon>eudicotyledons</taxon>
        <taxon>Gunneridae</taxon>
        <taxon>Pentapetalae</taxon>
        <taxon>asterids</taxon>
        <taxon>campanulids</taxon>
        <taxon>Asterales</taxon>
        <taxon>Asteraceae</taxon>
        <taxon>Asteroideae</taxon>
        <taxon>Anthemideae</taxon>
        <taxon>Anthemidinae</taxon>
        <taxon>Tanacetum</taxon>
    </lineage>
</organism>
<reference evidence="3" key="1">
    <citation type="journal article" date="2019" name="Sci. Rep.">
        <title>Draft genome of Tanacetum cinerariifolium, the natural source of mosquito coil.</title>
        <authorList>
            <person name="Yamashiro T."/>
            <person name="Shiraishi A."/>
            <person name="Satake H."/>
            <person name="Nakayama K."/>
        </authorList>
    </citation>
    <scope>NUCLEOTIDE SEQUENCE</scope>
</reference>
<protein>
    <submittedName>
        <fullName evidence="3">Uncharacterized protein</fullName>
    </submittedName>
</protein>
<evidence type="ECO:0000256" key="2">
    <source>
        <dbReference type="SAM" id="Phobius"/>
    </source>
</evidence>
<name>A0A699JZN2_TANCI</name>
<accession>A0A699JZN2</accession>
<gene>
    <name evidence="3" type="ORF">Tci_635702</name>
</gene>
<comment type="caution">
    <text evidence="3">The sequence shown here is derived from an EMBL/GenBank/DDBJ whole genome shotgun (WGS) entry which is preliminary data.</text>
</comment>
<sequence length="214" mass="23697">NATRHFITAISYELMLFGLLKVAVVNLMLLDNQVDDMTTHNTRYTSFSLTLKVFANKRRVGTGFSGVETALFDSMLDQPTTPHESFMPLLTTLMKTYATLSQKVAELEKDKHSQALEILQLKKRVKRLERKKKSKPSGLKRLRRVGTAQRVESFIDTILGAQEDASKQGGIAAIDADEDVNAASKGVSVVSAPEIVSDAEPIMFDDEDVTMTMA</sequence>
<keyword evidence="2" id="KW-0472">Membrane</keyword>
<keyword evidence="2" id="KW-0812">Transmembrane</keyword>
<keyword evidence="2" id="KW-1133">Transmembrane helix</keyword>
<keyword evidence="1" id="KW-0175">Coiled coil</keyword>
<proteinExistence type="predicted"/>
<dbReference type="AlphaFoldDB" id="A0A699JZN2"/>